<evidence type="ECO:0000256" key="3">
    <source>
        <dbReference type="ARBA" id="ARBA00022989"/>
    </source>
</evidence>
<gene>
    <name evidence="6" type="ORF">C0Q70_06556</name>
</gene>
<name>A0A2T7PPB8_POMCA</name>
<dbReference type="GO" id="GO:0016020">
    <property type="term" value="C:membrane"/>
    <property type="evidence" value="ECO:0007669"/>
    <property type="project" value="UniProtKB-SubCell"/>
</dbReference>
<keyword evidence="3" id="KW-1133">Transmembrane helix</keyword>
<keyword evidence="4" id="KW-0472">Membrane</keyword>
<dbReference type="Proteomes" id="UP000245119">
    <property type="component" value="Linkage Group LG3"/>
</dbReference>
<dbReference type="Pfam" id="PF03619">
    <property type="entry name" value="Solute_trans_a"/>
    <property type="match status" value="1"/>
</dbReference>
<evidence type="ECO:0000256" key="1">
    <source>
        <dbReference type="ARBA" id="ARBA00004141"/>
    </source>
</evidence>
<dbReference type="STRING" id="400727.A0A2T7PPB8"/>
<sequence length="242" mass="27106">MNVLVQEALWNGNKNNTVKIQGWWQSTVIAVLTKLDVIPQDGAWVFYQNIHQVALGLQNFLICIEMFLCAVGLAYSFSHHPFIDNGALHEDCFRSFLSMWDVRDMGKDVVDHARYLGRGAKKKASQALLRRRNDSTEQTPLLAAADSSISKDSSDLSSVNRRPPTPPVVVEAQGNEPGVYDSHSISEAEWERSGESFLVQSATSSMNNYLEFSNSVEEVQQNSAESLLKDSERRDKPTEELV</sequence>
<dbReference type="AlphaFoldDB" id="A0A2T7PPB8"/>
<evidence type="ECO:0000256" key="4">
    <source>
        <dbReference type="ARBA" id="ARBA00023136"/>
    </source>
</evidence>
<comment type="caution">
    <text evidence="6">The sequence shown here is derived from an EMBL/GenBank/DDBJ whole genome shotgun (WGS) entry which is preliminary data.</text>
</comment>
<evidence type="ECO:0000256" key="2">
    <source>
        <dbReference type="ARBA" id="ARBA00022692"/>
    </source>
</evidence>
<dbReference type="InterPro" id="IPR005178">
    <property type="entry name" value="Ostalpha/TMEM184C"/>
</dbReference>
<reference evidence="6 7" key="1">
    <citation type="submission" date="2018-04" db="EMBL/GenBank/DDBJ databases">
        <title>The genome of golden apple snail Pomacea canaliculata provides insight into stress tolerance and invasive adaptation.</title>
        <authorList>
            <person name="Liu C."/>
            <person name="Liu B."/>
            <person name="Ren Y."/>
            <person name="Zhang Y."/>
            <person name="Wang H."/>
            <person name="Li S."/>
            <person name="Jiang F."/>
            <person name="Yin L."/>
            <person name="Zhang G."/>
            <person name="Qian W."/>
            <person name="Fan W."/>
        </authorList>
    </citation>
    <scope>NUCLEOTIDE SEQUENCE [LARGE SCALE GENOMIC DNA]</scope>
    <source>
        <strain evidence="6">SZHN2017</strain>
        <tissue evidence="6">Muscle</tissue>
    </source>
</reference>
<proteinExistence type="predicted"/>
<dbReference type="EMBL" id="PZQS01000003">
    <property type="protein sequence ID" value="PVD35274.1"/>
    <property type="molecule type" value="Genomic_DNA"/>
</dbReference>
<keyword evidence="7" id="KW-1185">Reference proteome</keyword>
<dbReference type="PANTHER" id="PTHR23423">
    <property type="entry name" value="ORGANIC SOLUTE TRANSPORTER-RELATED"/>
    <property type="match status" value="1"/>
</dbReference>
<keyword evidence="2" id="KW-0812">Transmembrane</keyword>
<feature type="region of interest" description="Disordered" evidence="5">
    <location>
        <begin position="221"/>
        <end position="242"/>
    </location>
</feature>
<comment type="subcellular location">
    <subcellularLocation>
        <location evidence="1">Membrane</location>
        <topology evidence="1">Multi-pass membrane protein</topology>
    </subcellularLocation>
</comment>
<accession>A0A2T7PPB8</accession>
<dbReference type="OrthoDB" id="5348404at2759"/>
<evidence type="ECO:0000313" key="6">
    <source>
        <dbReference type="EMBL" id="PVD35274.1"/>
    </source>
</evidence>
<evidence type="ECO:0000256" key="5">
    <source>
        <dbReference type="SAM" id="MobiDB-lite"/>
    </source>
</evidence>
<organism evidence="6 7">
    <name type="scientific">Pomacea canaliculata</name>
    <name type="common">Golden apple snail</name>
    <dbReference type="NCBI Taxonomy" id="400727"/>
    <lineage>
        <taxon>Eukaryota</taxon>
        <taxon>Metazoa</taxon>
        <taxon>Spiralia</taxon>
        <taxon>Lophotrochozoa</taxon>
        <taxon>Mollusca</taxon>
        <taxon>Gastropoda</taxon>
        <taxon>Caenogastropoda</taxon>
        <taxon>Architaenioglossa</taxon>
        <taxon>Ampullarioidea</taxon>
        <taxon>Ampullariidae</taxon>
        <taxon>Pomacea</taxon>
    </lineage>
</organism>
<feature type="compositionally biased region" description="Basic and acidic residues" evidence="5">
    <location>
        <begin position="227"/>
        <end position="242"/>
    </location>
</feature>
<feature type="region of interest" description="Disordered" evidence="5">
    <location>
        <begin position="140"/>
        <end position="184"/>
    </location>
</feature>
<protein>
    <submittedName>
        <fullName evidence="6">Uncharacterized protein</fullName>
    </submittedName>
</protein>
<feature type="compositionally biased region" description="Low complexity" evidence="5">
    <location>
        <begin position="141"/>
        <end position="162"/>
    </location>
</feature>
<evidence type="ECO:0000313" key="7">
    <source>
        <dbReference type="Proteomes" id="UP000245119"/>
    </source>
</evidence>